<evidence type="ECO:0000256" key="1">
    <source>
        <dbReference type="ARBA" id="ARBA00001971"/>
    </source>
</evidence>
<organism evidence="17 18">
    <name type="scientific">Lingula anatina</name>
    <name type="common">Brachiopod</name>
    <name type="synonym">Lingula unguis</name>
    <dbReference type="NCBI Taxonomy" id="7574"/>
    <lineage>
        <taxon>Eukaryota</taxon>
        <taxon>Metazoa</taxon>
        <taxon>Spiralia</taxon>
        <taxon>Lophotrochozoa</taxon>
        <taxon>Brachiopoda</taxon>
        <taxon>Linguliformea</taxon>
        <taxon>Lingulata</taxon>
        <taxon>Lingulida</taxon>
        <taxon>Linguloidea</taxon>
        <taxon>Lingulidae</taxon>
        <taxon>Lingula</taxon>
    </lineage>
</organism>
<keyword evidence="8" id="KW-0560">Oxidoreductase</keyword>
<evidence type="ECO:0000256" key="16">
    <source>
        <dbReference type="SAM" id="Phobius"/>
    </source>
</evidence>
<dbReference type="SUPFAM" id="SSF48264">
    <property type="entry name" value="Cytochrome P450"/>
    <property type="match status" value="1"/>
</dbReference>
<feature type="binding site" evidence="15">
    <location>
        <position position="373"/>
    </location>
    <ligand>
        <name>substrate</name>
    </ligand>
</feature>
<evidence type="ECO:0000256" key="5">
    <source>
        <dbReference type="ARBA" id="ARBA00022617"/>
    </source>
</evidence>
<dbReference type="GO" id="GO:0005789">
    <property type="term" value="C:endoplasmic reticulum membrane"/>
    <property type="evidence" value="ECO:0007669"/>
    <property type="project" value="UniProtKB-SubCell"/>
</dbReference>
<dbReference type="InterPro" id="IPR001128">
    <property type="entry name" value="Cyt_P450"/>
</dbReference>
<keyword evidence="5 13" id="KW-0349">Heme</keyword>
<evidence type="ECO:0000313" key="18">
    <source>
        <dbReference type="RefSeq" id="XP_023930362.1"/>
    </source>
</evidence>
<keyword evidence="17" id="KW-1185">Reference proteome</keyword>
<evidence type="ECO:0000256" key="9">
    <source>
        <dbReference type="ARBA" id="ARBA00023004"/>
    </source>
</evidence>
<keyword evidence="11 13" id="KW-0472">Membrane</keyword>
<dbReference type="GO" id="GO:0006699">
    <property type="term" value="P:bile acid biosynthetic process"/>
    <property type="evidence" value="ECO:0007669"/>
    <property type="project" value="TreeGrafter"/>
</dbReference>
<evidence type="ECO:0000313" key="17">
    <source>
        <dbReference type="Proteomes" id="UP000085678"/>
    </source>
</evidence>
<evidence type="ECO:0000256" key="12">
    <source>
        <dbReference type="ARBA" id="ARBA00023221"/>
    </source>
</evidence>
<evidence type="ECO:0000256" key="10">
    <source>
        <dbReference type="ARBA" id="ARBA00023098"/>
    </source>
</evidence>
<dbReference type="GO" id="GO:0042632">
    <property type="term" value="P:cholesterol homeostasis"/>
    <property type="evidence" value="ECO:0007669"/>
    <property type="project" value="TreeGrafter"/>
</dbReference>
<reference evidence="18" key="1">
    <citation type="submission" date="2025-08" db="UniProtKB">
        <authorList>
            <consortium name="RefSeq"/>
        </authorList>
    </citation>
    <scope>IDENTIFICATION</scope>
    <source>
        <tissue evidence="18">Gonads</tissue>
    </source>
</reference>
<keyword evidence="12" id="KW-0753">Steroid metabolism</keyword>
<evidence type="ECO:0000256" key="13">
    <source>
        <dbReference type="PIRNR" id="PIRNR000047"/>
    </source>
</evidence>
<keyword evidence="6 13" id="KW-0479">Metal-binding</keyword>
<sequence>MFGLIIPLSLFTVAACLLIYLYFTKIYRKRRPGEAPVAKGHFLWGNGEEFNKNAVQFLLKCGKDLGDVFTIRLLNQCLTIVMDPHSYEAFSKEKNFDFNPIQEQVNWNVFSFVLKKPKAMVKIAGKTVRGPAMDKAMDNVTTEAGLSKNNNTSDMSKEWSEDGLRSLCRKTIFNAIFYTLFGREDNADFNPTIFCNEFEVYHKYFNYMWLGMPRSWFPAATKALGRLVLQPSSDELLCRDDASEYLKTMVAFMKSNDQNEMDIKAHNLVYLHVNYNTFKVAFWALYHILQQREGFQALRQEIDEILERKRQSNNPDEIILLDQADVEGMKTLDSICLEAFRVSSGVFMVRYVTEDTKFTTSEGKEHIFRKGDRAAIYPPAIHNNPEIFEDPEEYKHDRFKDKKFYRNGREIKNPILSFGSLCPGRRMAMLQLKWYMLAMVNRLDIELLPGEKAEYAVEYYGHEILPPRKDVNVRMRLRPNCRQVQLTV</sequence>
<dbReference type="GO" id="GO:0008395">
    <property type="term" value="F:steroid hydroxylase activity"/>
    <property type="evidence" value="ECO:0007669"/>
    <property type="project" value="TreeGrafter"/>
</dbReference>
<dbReference type="InterPro" id="IPR050529">
    <property type="entry name" value="CYP450_sterol_14alpha_dmase"/>
</dbReference>
<dbReference type="GO" id="GO:0016705">
    <property type="term" value="F:oxidoreductase activity, acting on paired donors, with incorporation or reduction of molecular oxygen"/>
    <property type="evidence" value="ECO:0007669"/>
    <property type="project" value="InterPro"/>
</dbReference>
<name>A0A2R2MJX2_LINAN</name>
<comment type="pathway">
    <text evidence="3">Lipid metabolism; bile acid biosynthesis.</text>
</comment>
<dbReference type="GO" id="GO:0005506">
    <property type="term" value="F:iron ion binding"/>
    <property type="evidence" value="ECO:0007669"/>
    <property type="project" value="InterPro"/>
</dbReference>
<comment type="cofactor">
    <cofactor evidence="1 13 14">
        <name>heme</name>
        <dbReference type="ChEBI" id="CHEBI:30413"/>
    </cofactor>
</comment>
<dbReference type="PRINTS" id="PR00465">
    <property type="entry name" value="EP450IV"/>
</dbReference>
<dbReference type="PIRSF" id="PIRSF000047">
    <property type="entry name" value="Cytochrome_CYPVIIA1"/>
    <property type="match status" value="1"/>
</dbReference>
<dbReference type="Gene3D" id="1.10.630.10">
    <property type="entry name" value="Cytochrome P450"/>
    <property type="match status" value="1"/>
</dbReference>
<dbReference type="STRING" id="7574.A0A2R2MJX2"/>
<dbReference type="InParanoid" id="A0A2R2MJX2"/>
<dbReference type="Pfam" id="PF00067">
    <property type="entry name" value="p450"/>
    <property type="match status" value="1"/>
</dbReference>
<evidence type="ECO:0000256" key="7">
    <source>
        <dbReference type="ARBA" id="ARBA00022824"/>
    </source>
</evidence>
<feature type="binding site" evidence="15">
    <location>
        <position position="276"/>
    </location>
    <ligand>
        <name>substrate</name>
    </ligand>
</feature>
<dbReference type="KEGG" id="lak:106166062"/>
<protein>
    <submittedName>
        <fullName evidence="18">25-hydroxycholesterol 7-alpha-hydroxylase-like</fullName>
    </submittedName>
</protein>
<dbReference type="GO" id="GO:0020037">
    <property type="term" value="F:heme binding"/>
    <property type="evidence" value="ECO:0007669"/>
    <property type="project" value="InterPro"/>
</dbReference>
<dbReference type="PANTHER" id="PTHR24304">
    <property type="entry name" value="CYTOCHROME P450 FAMILY 7"/>
    <property type="match status" value="1"/>
</dbReference>
<evidence type="ECO:0000256" key="2">
    <source>
        <dbReference type="ARBA" id="ARBA00004586"/>
    </source>
</evidence>
<evidence type="ECO:0000256" key="11">
    <source>
        <dbReference type="ARBA" id="ARBA00023136"/>
    </source>
</evidence>
<dbReference type="OrthoDB" id="6692864at2759"/>
<gene>
    <name evidence="18" type="primary">LOC106166062</name>
</gene>
<evidence type="ECO:0000256" key="4">
    <source>
        <dbReference type="ARBA" id="ARBA00010617"/>
    </source>
</evidence>
<dbReference type="RefSeq" id="XP_023930362.1">
    <property type="nucleotide sequence ID" value="XM_024074594.1"/>
</dbReference>
<dbReference type="InterPro" id="IPR024204">
    <property type="entry name" value="Cyt_P450_CYP7A1-type"/>
</dbReference>
<evidence type="ECO:0000256" key="15">
    <source>
        <dbReference type="PIRSR" id="PIRSR000047-2"/>
    </source>
</evidence>
<dbReference type="Proteomes" id="UP000085678">
    <property type="component" value="Unplaced"/>
</dbReference>
<proteinExistence type="inferred from homology"/>
<keyword evidence="10" id="KW-0443">Lipid metabolism</keyword>
<feature type="binding site" description="axial binding residue" evidence="14">
    <location>
        <position position="422"/>
    </location>
    <ligand>
        <name>heme</name>
        <dbReference type="ChEBI" id="CHEBI:30413"/>
    </ligand>
    <ligandPart>
        <name>Fe</name>
        <dbReference type="ChEBI" id="CHEBI:18248"/>
    </ligandPart>
</feature>
<evidence type="ECO:0000256" key="6">
    <source>
        <dbReference type="ARBA" id="ARBA00022723"/>
    </source>
</evidence>
<comment type="subcellular location">
    <subcellularLocation>
        <location evidence="2 13">Endoplasmic reticulum membrane</location>
    </subcellularLocation>
</comment>
<keyword evidence="16" id="KW-0812">Transmembrane</keyword>
<keyword evidence="9 13" id="KW-0408">Iron</keyword>
<dbReference type="GeneID" id="106166062"/>
<dbReference type="InterPro" id="IPR002403">
    <property type="entry name" value="Cyt_P450_E_grp-IV"/>
</dbReference>
<comment type="similarity">
    <text evidence="4 13">Belongs to the cytochrome P450 family.</text>
</comment>
<evidence type="ECO:0000256" key="8">
    <source>
        <dbReference type="ARBA" id="ARBA00023002"/>
    </source>
</evidence>
<keyword evidence="16" id="KW-1133">Transmembrane helix</keyword>
<dbReference type="PANTHER" id="PTHR24304:SF4">
    <property type="entry name" value="CYTOCHROME P450"/>
    <property type="match status" value="1"/>
</dbReference>
<evidence type="ECO:0000256" key="14">
    <source>
        <dbReference type="PIRSR" id="PIRSR000047-1"/>
    </source>
</evidence>
<evidence type="ECO:0000256" key="3">
    <source>
        <dbReference type="ARBA" id="ARBA00004860"/>
    </source>
</evidence>
<accession>A0A2R2MJX2</accession>
<dbReference type="AlphaFoldDB" id="A0A2R2MJX2"/>
<feature type="binding site" evidence="15">
    <location>
        <position position="114"/>
    </location>
    <ligand>
        <name>substrate</name>
    </ligand>
</feature>
<feature type="transmembrane region" description="Helical" evidence="16">
    <location>
        <begin position="6"/>
        <end position="23"/>
    </location>
</feature>
<dbReference type="InterPro" id="IPR036396">
    <property type="entry name" value="Cyt_P450_sf"/>
</dbReference>
<keyword evidence="7 13" id="KW-0256">Endoplasmic reticulum</keyword>